<evidence type="ECO:0000313" key="3">
    <source>
        <dbReference type="EMBL" id="RPA86386.1"/>
    </source>
</evidence>
<dbReference type="STRING" id="1160509.A0A3N4IL48"/>
<dbReference type="InterPro" id="IPR036236">
    <property type="entry name" value="Znf_C2H2_sf"/>
</dbReference>
<dbReference type="OrthoDB" id="6077919at2759"/>
<feature type="domain" description="C2H2-type" evidence="2">
    <location>
        <begin position="70"/>
        <end position="95"/>
    </location>
</feature>
<dbReference type="GO" id="GO:0005634">
    <property type="term" value="C:nucleus"/>
    <property type="evidence" value="ECO:0007669"/>
    <property type="project" value="TreeGrafter"/>
</dbReference>
<dbReference type="InterPro" id="IPR013087">
    <property type="entry name" value="Znf_C2H2_type"/>
</dbReference>
<dbReference type="SUPFAM" id="SSF57667">
    <property type="entry name" value="beta-beta-alpha zinc fingers"/>
    <property type="match status" value="1"/>
</dbReference>
<evidence type="ECO:0000259" key="2">
    <source>
        <dbReference type="SMART" id="SM00355"/>
    </source>
</evidence>
<feature type="domain" description="C2H2-type" evidence="2">
    <location>
        <begin position="36"/>
        <end position="65"/>
    </location>
</feature>
<feature type="compositionally biased region" description="Basic residues" evidence="1">
    <location>
        <begin position="119"/>
        <end position="128"/>
    </location>
</feature>
<name>A0A3N4IL48_ASCIM</name>
<sequence length="128" mass="14497">QSGGFKCDFEGCKAAPFQTQYLLNSHANVHSQVRDHYCSEPGCPRGVGGRGFKRKNEMIRHGLVHASPGYACPYCPDREHKYPRPDNLQRHVKAHHPEKEKDDPVLRSVLARRPEGGTRGRRRRIGVS</sequence>
<feature type="compositionally biased region" description="Basic and acidic residues" evidence="1">
    <location>
        <begin position="83"/>
        <end position="105"/>
    </location>
</feature>
<dbReference type="PANTHER" id="PTHR46179">
    <property type="entry name" value="ZINC FINGER PROTEIN"/>
    <property type="match status" value="1"/>
</dbReference>
<accession>A0A3N4IL48</accession>
<dbReference type="PANTHER" id="PTHR46179:SF19">
    <property type="entry name" value="C2H2 FINGER DOMAIN TRANSCRIPTION FACTOR (EUROFUNG)-RELATED"/>
    <property type="match status" value="1"/>
</dbReference>
<dbReference type="AlphaFoldDB" id="A0A3N4IL48"/>
<dbReference type="Gene3D" id="3.30.160.60">
    <property type="entry name" value="Classic Zinc Finger"/>
    <property type="match status" value="1"/>
</dbReference>
<dbReference type="InterPro" id="IPR051061">
    <property type="entry name" value="Zinc_finger_trans_reg"/>
</dbReference>
<dbReference type="SMART" id="SM00355">
    <property type="entry name" value="ZnF_C2H2"/>
    <property type="match status" value="3"/>
</dbReference>
<feature type="non-terminal residue" evidence="3">
    <location>
        <position position="128"/>
    </location>
</feature>
<evidence type="ECO:0000256" key="1">
    <source>
        <dbReference type="SAM" id="MobiDB-lite"/>
    </source>
</evidence>
<organism evidence="3 4">
    <name type="scientific">Ascobolus immersus RN42</name>
    <dbReference type="NCBI Taxonomy" id="1160509"/>
    <lineage>
        <taxon>Eukaryota</taxon>
        <taxon>Fungi</taxon>
        <taxon>Dikarya</taxon>
        <taxon>Ascomycota</taxon>
        <taxon>Pezizomycotina</taxon>
        <taxon>Pezizomycetes</taxon>
        <taxon>Pezizales</taxon>
        <taxon>Ascobolaceae</taxon>
        <taxon>Ascobolus</taxon>
    </lineage>
</organism>
<feature type="non-terminal residue" evidence="3">
    <location>
        <position position="1"/>
    </location>
</feature>
<feature type="domain" description="C2H2-type" evidence="2">
    <location>
        <begin position="5"/>
        <end position="30"/>
    </location>
</feature>
<dbReference type="Proteomes" id="UP000275078">
    <property type="component" value="Unassembled WGS sequence"/>
</dbReference>
<protein>
    <submittedName>
        <fullName evidence="3">C2H2 type zinc finger domain-containing protein</fullName>
    </submittedName>
</protein>
<dbReference type="EMBL" id="ML119649">
    <property type="protein sequence ID" value="RPA86386.1"/>
    <property type="molecule type" value="Genomic_DNA"/>
</dbReference>
<dbReference type="GO" id="GO:0006357">
    <property type="term" value="P:regulation of transcription by RNA polymerase II"/>
    <property type="evidence" value="ECO:0007669"/>
    <property type="project" value="TreeGrafter"/>
</dbReference>
<proteinExistence type="predicted"/>
<feature type="region of interest" description="Disordered" evidence="1">
    <location>
        <begin position="83"/>
        <end position="128"/>
    </location>
</feature>
<evidence type="ECO:0000313" key="4">
    <source>
        <dbReference type="Proteomes" id="UP000275078"/>
    </source>
</evidence>
<gene>
    <name evidence="3" type="ORF">BJ508DRAFT_184933</name>
</gene>
<keyword evidence="4" id="KW-1185">Reference proteome</keyword>
<reference evidence="3 4" key="1">
    <citation type="journal article" date="2018" name="Nat. Ecol. Evol.">
        <title>Pezizomycetes genomes reveal the molecular basis of ectomycorrhizal truffle lifestyle.</title>
        <authorList>
            <person name="Murat C."/>
            <person name="Payen T."/>
            <person name="Noel B."/>
            <person name="Kuo A."/>
            <person name="Morin E."/>
            <person name="Chen J."/>
            <person name="Kohler A."/>
            <person name="Krizsan K."/>
            <person name="Balestrini R."/>
            <person name="Da Silva C."/>
            <person name="Montanini B."/>
            <person name="Hainaut M."/>
            <person name="Levati E."/>
            <person name="Barry K.W."/>
            <person name="Belfiori B."/>
            <person name="Cichocki N."/>
            <person name="Clum A."/>
            <person name="Dockter R.B."/>
            <person name="Fauchery L."/>
            <person name="Guy J."/>
            <person name="Iotti M."/>
            <person name="Le Tacon F."/>
            <person name="Lindquist E.A."/>
            <person name="Lipzen A."/>
            <person name="Malagnac F."/>
            <person name="Mello A."/>
            <person name="Molinier V."/>
            <person name="Miyauchi S."/>
            <person name="Poulain J."/>
            <person name="Riccioni C."/>
            <person name="Rubini A."/>
            <person name="Sitrit Y."/>
            <person name="Splivallo R."/>
            <person name="Traeger S."/>
            <person name="Wang M."/>
            <person name="Zifcakova L."/>
            <person name="Wipf D."/>
            <person name="Zambonelli A."/>
            <person name="Paolocci F."/>
            <person name="Nowrousian M."/>
            <person name="Ottonello S."/>
            <person name="Baldrian P."/>
            <person name="Spatafora J.W."/>
            <person name="Henrissat B."/>
            <person name="Nagy L.G."/>
            <person name="Aury J.M."/>
            <person name="Wincker P."/>
            <person name="Grigoriev I.V."/>
            <person name="Bonfante P."/>
            <person name="Martin F.M."/>
        </authorList>
    </citation>
    <scope>NUCLEOTIDE SEQUENCE [LARGE SCALE GENOMIC DNA]</scope>
    <source>
        <strain evidence="3 4">RN42</strain>
    </source>
</reference>